<dbReference type="AlphaFoldDB" id="A0A0F9D6X4"/>
<proteinExistence type="predicted"/>
<feature type="transmembrane region" description="Helical" evidence="1">
    <location>
        <begin position="6"/>
        <end position="24"/>
    </location>
</feature>
<keyword evidence="1" id="KW-0472">Membrane</keyword>
<keyword evidence="1" id="KW-1133">Transmembrane helix</keyword>
<keyword evidence="1" id="KW-0812">Transmembrane</keyword>
<gene>
    <name evidence="2" type="ORF">LCGC14_2581990</name>
</gene>
<evidence type="ECO:0000313" key="2">
    <source>
        <dbReference type="EMBL" id="KKL07838.1"/>
    </source>
</evidence>
<protein>
    <submittedName>
        <fullName evidence="2">Uncharacterized protein</fullName>
    </submittedName>
</protein>
<sequence length="31" mass="3535">MEFIGLGIVVGIVALWFVMNRWVLPRFGVNT</sequence>
<evidence type="ECO:0000256" key="1">
    <source>
        <dbReference type="SAM" id="Phobius"/>
    </source>
</evidence>
<accession>A0A0F9D6X4</accession>
<name>A0A0F9D6X4_9ZZZZ</name>
<dbReference type="EMBL" id="LAZR01043127">
    <property type="protein sequence ID" value="KKL07838.1"/>
    <property type="molecule type" value="Genomic_DNA"/>
</dbReference>
<comment type="caution">
    <text evidence="2">The sequence shown here is derived from an EMBL/GenBank/DDBJ whole genome shotgun (WGS) entry which is preliminary data.</text>
</comment>
<organism evidence="2">
    <name type="scientific">marine sediment metagenome</name>
    <dbReference type="NCBI Taxonomy" id="412755"/>
    <lineage>
        <taxon>unclassified sequences</taxon>
        <taxon>metagenomes</taxon>
        <taxon>ecological metagenomes</taxon>
    </lineage>
</organism>
<reference evidence="2" key="1">
    <citation type="journal article" date="2015" name="Nature">
        <title>Complex archaea that bridge the gap between prokaryotes and eukaryotes.</title>
        <authorList>
            <person name="Spang A."/>
            <person name="Saw J.H."/>
            <person name="Jorgensen S.L."/>
            <person name="Zaremba-Niedzwiedzka K."/>
            <person name="Martijn J."/>
            <person name="Lind A.E."/>
            <person name="van Eijk R."/>
            <person name="Schleper C."/>
            <person name="Guy L."/>
            <person name="Ettema T.J."/>
        </authorList>
    </citation>
    <scope>NUCLEOTIDE SEQUENCE</scope>
</reference>